<evidence type="ECO:0008006" key="3">
    <source>
        <dbReference type="Google" id="ProtNLM"/>
    </source>
</evidence>
<gene>
    <name evidence="1" type="ORF">V8G57_05915</name>
</gene>
<reference evidence="1 2" key="1">
    <citation type="submission" date="2024-02" db="EMBL/GenBank/DDBJ databases">
        <title>Draft genome sequence of Collimonas sp. strain H4R21, an effective mineral-weathering bacterial strain isolated from the beech rhizosphere.</title>
        <authorList>
            <person name="Morin E."/>
            <person name="Uroz S."/>
            <person name="Leveau J.H.J."/>
            <person name="Kumar R."/>
            <person name="Rey M.W."/>
            <person name="Pham J."/>
        </authorList>
    </citation>
    <scope>NUCLEOTIDE SEQUENCE [LARGE SCALE GENOMIC DNA]</scope>
    <source>
        <strain evidence="1 2">H4R21</strain>
    </source>
</reference>
<evidence type="ECO:0000313" key="1">
    <source>
        <dbReference type="EMBL" id="MEM4986922.1"/>
    </source>
</evidence>
<dbReference type="EMBL" id="JBANDC010000003">
    <property type="protein sequence ID" value="MEM4986922.1"/>
    <property type="molecule type" value="Genomic_DNA"/>
</dbReference>
<comment type="caution">
    <text evidence="1">The sequence shown here is derived from an EMBL/GenBank/DDBJ whole genome shotgun (WGS) entry which is preliminary data.</text>
</comment>
<sequence>MGMEWMSGWARKYAATPEKLAEGELRDARLSLFQAERQLLEAEMRVDYYRSVLVFLEAIAIDGVESVADRQRPHQLALPQRPMVLHQILQEEPADARRAV</sequence>
<evidence type="ECO:0000313" key="2">
    <source>
        <dbReference type="Proteomes" id="UP001495910"/>
    </source>
</evidence>
<name>A0ABU9PSE6_9BURK</name>
<accession>A0ABU9PSE6</accession>
<keyword evidence="2" id="KW-1185">Reference proteome</keyword>
<proteinExistence type="predicted"/>
<organism evidence="1 2">
    <name type="scientific">Collimonas rhizosphaerae</name>
    <dbReference type="NCBI Taxonomy" id="3126357"/>
    <lineage>
        <taxon>Bacteria</taxon>
        <taxon>Pseudomonadati</taxon>
        <taxon>Pseudomonadota</taxon>
        <taxon>Betaproteobacteria</taxon>
        <taxon>Burkholderiales</taxon>
        <taxon>Oxalobacteraceae</taxon>
        <taxon>Collimonas</taxon>
    </lineage>
</organism>
<protein>
    <recommendedName>
        <fullName evidence="3">Outer membrane efflux protein</fullName>
    </recommendedName>
</protein>
<dbReference type="Proteomes" id="UP001495910">
    <property type="component" value="Unassembled WGS sequence"/>
</dbReference>
<dbReference type="RefSeq" id="WP_254785226.1">
    <property type="nucleotide sequence ID" value="NZ_JBANDC010000003.1"/>
</dbReference>